<dbReference type="InterPro" id="IPR043129">
    <property type="entry name" value="ATPase_NBD"/>
</dbReference>
<protein>
    <submittedName>
        <fullName evidence="1">Actin-like</fullName>
    </submittedName>
</protein>
<dbReference type="FunFam" id="3.30.420.40:FF:000002">
    <property type="entry name" value="Muscle actin"/>
    <property type="match status" value="1"/>
</dbReference>
<evidence type="ECO:0000313" key="1">
    <source>
        <dbReference type="EMBL" id="VBB18706.1"/>
    </source>
</evidence>
<reference evidence="1 2" key="1">
    <citation type="submission" date="2018-10" db="EMBL/GenBank/DDBJ databases">
        <authorList>
            <consortium name="IHU Genomes"/>
        </authorList>
    </citation>
    <scope>NUCLEOTIDE SEQUENCE [LARGE SCALE GENOMIC DNA]</scope>
    <source>
        <strain evidence="1 2">A1</strain>
    </source>
</reference>
<organism evidence="1 2">
    <name type="scientific">Yasminevirus sp. GU-2018</name>
    <dbReference type="NCBI Taxonomy" id="2420051"/>
    <lineage>
        <taxon>Viruses</taxon>
        <taxon>Varidnaviria</taxon>
        <taxon>Bamfordvirae</taxon>
        <taxon>Nucleocytoviricota</taxon>
        <taxon>Megaviricetes</taxon>
        <taxon>Imitervirales</taxon>
        <taxon>Mimiviridae</taxon>
        <taxon>Klosneuvirinae</taxon>
        <taxon>Yasminevirus</taxon>
        <taxon>Yasminevirus saudimassiliense</taxon>
    </lineage>
</organism>
<dbReference type="Pfam" id="PF00022">
    <property type="entry name" value="Actin"/>
    <property type="match status" value="1"/>
</dbReference>
<sequence>MEENTHVVIDNGSGMVKAGFSGEDAPCCVFPAIIGRPKYKNTMRHGKENMEDQIYVGDDAQSKRGILRLNYPIEHGIVTDWNDMERLWEYTFDSQLRVDPETRHVLLTEAPQNPKQNREKMMEIMFERFNVPASYVALQGVLSLYASGRTTGVVLDIGDGVTHTIPVFEGFCIPYAVNRYDLAGRDVTDYLKRLLDDRGYRFTTSSEREVVREIKEKFCYCAMDFDEEVKLFRTRNMTRNYTLPDGNVIKIGDEMFRSGEVLFEPDLIGKEIKGIHQAVFDSVQKADIDVRKDLFGNVVLSGGTTMIKNLDKRLEKELNILKPVKMSNVKIVAPAERKYSVWLGGSILSSLDTFSSAWITKREFEEGGAQIIHRKCM</sequence>
<keyword evidence="2" id="KW-1185">Reference proteome</keyword>
<dbReference type="Gene3D" id="3.90.640.10">
    <property type="entry name" value="Actin, Chain A, domain 4"/>
    <property type="match status" value="1"/>
</dbReference>
<dbReference type="Gene3D" id="3.30.420.40">
    <property type="match status" value="2"/>
</dbReference>
<name>A0A5K0UBX8_9VIRU</name>
<dbReference type="FunFam" id="3.90.640.10:FF:000007">
    <property type="entry name" value="Actin like 7B"/>
    <property type="match status" value="1"/>
</dbReference>
<evidence type="ECO:0000313" key="2">
    <source>
        <dbReference type="Proteomes" id="UP000594342"/>
    </source>
</evidence>
<comment type="caution">
    <text evidence="1">The sequence shown here is derived from an EMBL/GenBank/DDBJ whole genome shotgun (WGS) entry which is preliminary data.</text>
</comment>
<dbReference type="Proteomes" id="UP000594342">
    <property type="component" value="Unassembled WGS sequence"/>
</dbReference>
<gene>
    <name evidence="1" type="ORF">YASMINEVIRUS_1238</name>
</gene>
<dbReference type="SUPFAM" id="SSF53067">
    <property type="entry name" value="Actin-like ATPase domain"/>
    <property type="match status" value="2"/>
</dbReference>
<dbReference type="SMART" id="SM00268">
    <property type="entry name" value="ACTIN"/>
    <property type="match status" value="1"/>
</dbReference>
<dbReference type="CDD" id="cd13397">
    <property type="entry name" value="ASKHA_NBD_actin_Arp-T1-3"/>
    <property type="match status" value="1"/>
</dbReference>
<dbReference type="PROSITE" id="PS01132">
    <property type="entry name" value="ACTINS_ACT_LIKE"/>
    <property type="match status" value="1"/>
</dbReference>
<dbReference type="PRINTS" id="PR00190">
    <property type="entry name" value="ACTIN"/>
</dbReference>
<dbReference type="InterPro" id="IPR020902">
    <property type="entry name" value="Actin/actin-like_CS"/>
</dbReference>
<proteinExistence type="predicted"/>
<dbReference type="InterPro" id="IPR004000">
    <property type="entry name" value="Actin"/>
</dbReference>
<accession>A0A5K0UBX8</accession>
<dbReference type="EMBL" id="UPSH01000001">
    <property type="protein sequence ID" value="VBB18706.1"/>
    <property type="molecule type" value="Genomic_DNA"/>
</dbReference>
<dbReference type="PANTHER" id="PTHR11937">
    <property type="entry name" value="ACTIN"/>
    <property type="match status" value="1"/>
</dbReference>